<keyword evidence="6 11" id="KW-0812">Transmembrane</keyword>
<evidence type="ECO:0000256" key="6">
    <source>
        <dbReference type="ARBA" id="ARBA00022692"/>
    </source>
</evidence>
<evidence type="ECO:0000259" key="12">
    <source>
        <dbReference type="Pfam" id="PF02687"/>
    </source>
</evidence>
<name>A0A0G1MME3_9BACT</name>
<accession>A0A0G1MME3</accession>
<evidence type="ECO:0000256" key="7">
    <source>
        <dbReference type="ARBA" id="ARBA00022989"/>
    </source>
</evidence>
<protein>
    <recommendedName>
        <fullName evidence="3 10">Cell division protein FtsX</fullName>
    </recommendedName>
</protein>
<dbReference type="PANTHER" id="PTHR47755">
    <property type="entry name" value="CELL DIVISION PROTEIN FTSX"/>
    <property type="match status" value="1"/>
</dbReference>
<evidence type="ECO:0000256" key="9">
    <source>
        <dbReference type="ARBA" id="ARBA00023306"/>
    </source>
</evidence>
<comment type="caution">
    <text evidence="14">The sequence shown here is derived from an EMBL/GenBank/DDBJ whole genome shotgun (WGS) entry which is preliminary data.</text>
</comment>
<dbReference type="PIRSF" id="PIRSF003097">
    <property type="entry name" value="FtsX"/>
    <property type="match status" value="1"/>
</dbReference>
<comment type="similarity">
    <text evidence="2 10">Belongs to the ABC-4 integral membrane protein family. FtsX subfamily.</text>
</comment>
<dbReference type="Gene3D" id="3.30.70.3040">
    <property type="match status" value="1"/>
</dbReference>
<feature type="transmembrane region" description="Helical" evidence="11">
    <location>
        <begin position="171"/>
        <end position="194"/>
    </location>
</feature>
<keyword evidence="8 10" id="KW-0472">Membrane</keyword>
<comment type="subcellular location">
    <subcellularLocation>
        <location evidence="1">Cell membrane</location>
        <topology evidence="1">Multi-pass membrane protein</topology>
    </subcellularLocation>
</comment>
<dbReference type="InterPro" id="IPR004513">
    <property type="entry name" value="FtsX"/>
</dbReference>
<evidence type="ECO:0000256" key="2">
    <source>
        <dbReference type="ARBA" id="ARBA00007379"/>
    </source>
</evidence>
<dbReference type="Pfam" id="PF18075">
    <property type="entry name" value="FtsX_ECD"/>
    <property type="match status" value="1"/>
</dbReference>
<feature type="domain" description="ABC3 transporter permease C-terminal" evidence="12">
    <location>
        <begin position="179"/>
        <end position="291"/>
    </location>
</feature>
<evidence type="ECO:0000256" key="10">
    <source>
        <dbReference type="PIRNR" id="PIRNR003097"/>
    </source>
</evidence>
<evidence type="ECO:0000313" key="15">
    <source>
        <dbReference type="Proteomes" id="UP000034329"/>
    </source>
</evidence>
<dbReference type="AlphaFoldDB" id="A0A0G1MME3"/>
<dbReference type="InterPro" id="IPR003838">
    <property type="entry name" value="ABC3_permease_C"/>
</dbReference>
<dbReference type="GO" id="GO:0005886">
    <property type="term" value="C:plasma membrane"/>
    <property type="evidence" value="ECO:0007669"/>
    <property type="project" value="UniProtKB-SubCell"/>
</dbReference>
<keyword evidence="4 10" id="KW-1003">Cell membrane</keyword>
<evidence type="ECO:0000256" key="8">
    <source>
        <dbReference type="ARBA" id="ARBA00023136"/>
    </source>
</evidence>
<feature type="domain" description="FtsX extracellular" evidence="13">
    <location>
        <begin position="56"/>
        <end position="147"/>
    </location>
</feature>
<dbReference type="EMBL" id="LCLA01000045">
    <property type="protein sequence ID" value="KKU09277.1"/>
    <property type="molecule type" value="Genomic_DNA"/>
</dbReference>
<evidence type="ECO:0000259" key="13">
    <source>
        <dbReference type="Pfam" id="PF18075"/>
    </source>
</evidence>
<proteinExistence type="inferred from homology"/>
<feature type="transmembrane region" description="Helical" evidence="11">
    <location>
        <begin position="20"/>
        <end position="42"/>
    </location>
</feature>
<gene>
    <name evidence="14" type="ORF">UX13_C0045G0006</name>
</gene>
<dbReference type="PANTHER" id="PTHR47755:SF1">
    <property type="entry name" value="CELL DIVISION PROTEIN FTSX"/>
    <property type="match status" value="1"/>
</dbReference>
<evidence type="ECO:0000313" key="14">
    <source>
        <dbReference type="EMBL" id="KKU09277.1"/>
    </source>
</evidence>
<evidence type="ECO:0000256" key="11">
    <source>
        <dbReference type="SAM" id="Phobius"/>
    </source>
</evidence>
<evidence type="ECO:0000256" key="5">
    <source>
        <dbReference type="ARBA" id="ARBA00022618"/>
    </source>
</evidence>
<keyword evidence="9 10" id="KW-0131">Cell cycle</keyword>
<keyword evidence="5 10" id="KW-0132">Cell division</keyword>
<dbReference type="InterPro" id="IPR040690">
    <property type="entry name" value="FtsX_ECD"/>
</dbReference>
<feature type="transmembrane region" description="Helical" evidence="11">
    <location>
        <begin position="271"/>
        <end position="298"/>
    </location>
</feature>
<organism evidence="14 15">
    <name type="scientific">Candidatus Woesebacteria bacterium GW2011_GWB1_45_5</name>
    <dbReference type="NCBI Taxonomy" id="1618581"/>
    <lineage>
        <taxon>Bacteria</taxon>
        <taxon>Candidatus Woeseibacteriota</taxon>
    </lineage>
</organism>
<evidence type="ECO:0000256" key="3">
    <source>
        <dbReference type="ARBA" id="ARBA00021907"/>
    </source>
</evidence>
<dbReference type="GO" id="GO:0051301">
    <property type="term" value="P:cell division"/>
    <property type="evidence" value="ECO:0007669"/>
    <property type="project" value="UniProtKB-KW"/>
</dbReference>
<keyword evidence="7 11" id="KW-1133">Transmembrane helix</keyword>
<evidence type="ECO:0000256" key="4">
    <source>
        <dbReference type="ARBA" id="ARBA00022475"/>
    </source>
</evidence>
<sequence>MSSIHLKTALDYIRRSPFQALAAIFVLSLTFFVATLVFVLAYSSSQLISYFETRPQVIAFLKDDATEDEVAALQHRLEGDTRIKEVKYVSKEEALSIYKKATSDNPLLGELVSPSIFPASLEFSVNDLNFAQSIIDEVKTEKNVDSVGFTAALGGESSLKDVVGRLRTITMYVRVGGLIFTGILALASFVVLLITISMRIATRREEVEILNLIGATQGFIRSPIIIEAFIYAVLGVVLGWIIAFTAILYLAPSAVLYFGEIPVLPRDTLSLFALFGVILGVELVSGFVLALSGSLFAISRVRRSR</sequence>
<evidence type="ECO:0000256" key="1">
    <source>
        <dbReference type="ARBA" id="ARBA00004651"/>
    </source>
</evidence>
<dbReference type="Pfam" id="PF02687">
    <property type="entry name" value="FtsX"/>
    <property type="match status" value="1"/>
</dbReference>
<feature type="transmembrane region" description="Helical" evidence="11">
    <location>
        <begin position="228"/>
        <end position="251"/>
    </location>
</feature>
<reference evidence="14 15" key="1">
    <citation type="journal article" date="2015" name="Nature">
        <title>rRNA introns, odd ribosomes, and small enigmatic genomes across a large radiation of phyla.</title>
        <authorList>
            <person name="Brown C.T."/>
            <person name="Hug L.A."/>
            <person name="Thomas B.C."/>
            <person name="Sharon I."/>
            <person name="Castelle C.J."/>
            <person name="Singh A."/>
            <person name="Wilkins M.J."/>
            <person name="Williams K.H."/>
            <person name="Banfield J.F."/>
        </authorList>
    </citation>
    <scope>NUCLEOTIDE SEQUENCE [LARGE SCALE GENOMIC DNA]</scope>
</reference>
<dbReference type="Proteomes" id="UP000034329">
    <property type="component" value="Unassembled WGS sequence"/>
</dbReference>